<keyword evidence="7" id="KW-1000">Mitochondrion outer membrane</keyword>
<reference evidence="20 21" key="1">
    <citation type="submission" date="2019-04" db="EMBL/GenBank/DDBJ databases">
        <authorList>
            <consortium name="Wellcome Sanger Institute Data Sharing"/>
        </authorList>
    </citation>
    <scope>NUCLEOTIDE SEQUENCE [LARGE SCALE GENOMIC DNA]</scope>
</reference>
<dbReference type="RefSeq" id="XP_018599259.1">
    <property type="nucleotide sequence ID" value="XM_018743743.2"/>
</dbReference>
<evidence type="ECO:0000256" key="14">
    <source>
        <dbReference type="ARBA" id="ARBA00050485"/>
    </source>
</evidence>
<evidence type="ECO:0000256" key="4">
    <source>
        <dbReference type="ARBA" id="ARBA00010371"/>
    </source>
</evidence>
<dbReference type="KEGG" id="sfm:108929322"/>
<dbReference type="PANTHER" id="PTHR11695:SF294">
    <property type="entry name" value="RETICULON-4-INTERACTING PROTEIN 1, MITOCHONDRIAL"/>
    <property type="match status" value="1"/>
</dbReference>
<dbReference type="PANTHER" id="PTHR11695">
    <property type="entry name" value="ALCOHOL DEHYDROGENASE RELATED"/>
    <property type="match status" value="1"/>
</dbReference>
<comment type="pathway">
    <text evidence="3">Cofactor biosynthesis; ubiquinone biosynthesis.</text>
</comment>
<evidence type="ECO:0000256" key="18">
    <source>
        <dbReference type="ARBA" id="ARBA00071154"/>
    </source>
</evidence>
<evidence type="ECO:0000256" key="3">
    <source>
        <dbReference type="ARBA" id="ARBA00004749"/>
    </source>
</evidence>
<dbReference type="GO" id="GO:0000166">
    <property type="term" value="F:nucleotide binding"/>
    <property type="evidence" value="ECO:0007669"/>
    <property type="project" value="UniProtKB-KW"/>
</dbReference>
<dbReference type="PROSITE" id="PS01162">
    <property type="entry name" value="QOR_ZETA_CRYSTAL"/>
    <property type="match status" value="1"/>
</dbReference>
<comment type="catalytic activity">
    <reaction evidence="16">
        <text>3-demethylubiquinone-10 + NADH + 2 H(+) = 3-demethylubiquinol-10 + NAD(+)</text>
        <dbReference type="Rhea" id="RHEA:83243"/>
        <dbReference type="ChEBI" id="CHEBI:15378"/>
        <dbReference type="ChEBI" id="CHEBI:57540"/>
        <dbReference type="ChEBI" id="CHEBI:57945"/>
        <dbReference type="ChEBI" id="CHEBI:64182"/>
        <dbReference type="ChEBI" id="CHEBI:231824"/>
    </reaction>
</comment>
<evidence type="ECO:0000256" key="5">
    <source>
        <dbReference type="ARBA" id="ARBA00022688"/>
    </source>
</evidence>
<evidence type="ECO:0000256" key="8">
    <source>
        <dbReference type="ARBA" id="ARBA00022857"/>
    </source>
</evidence>
<dbReference type="Gene3D" id="3.90.180.10">
    <property type="entry name" value="Medium-chain alcohol dehydrogenases, catalytic domain"/>
    <property type="match status" value="1"/>
</dbReference>
<keyword evidence="12" id="KW-0496">Mitochondrion</keyword>
<accession>A0A8C9WH62</accession>
<evidence type="ECO:0000256" key="6">
    <source>
        <dbReference type="ARBA" id="ARBA00022741"/>
    </source>
</evidence>
<dbReference type="GO" id="GO:0007399">
    <property type="term" value="P:nervous system development"/>
    <property type="evidence" value="ECO:0007669"/>
    <property type="project" value="UniProtKB-KW"/>
</dbReference>
<keyword evidence="6" id="KW-0547">Nucleotide-binding</keyword>
<dbReference type="Pfam" id="PF08240">
    <property type="entry name" value="ADH_N"/>
    <property type="match status" value="1"/>
</dbReference>
<reference evidence="20" key="3">
    <citation type="submission" date="2025-09" db="UniProtKB">
        <authorList>
            <consortium name="Ensembl"/>
        </authorList>
    </citation>
    <scope>IDENTIFICATION</scope>
</reference>
<evidence type="ECO:0000256" key="10">
    <source>
        <dbReference type="ARBA" id="ARBA00022946"/>
    </source>
</evidence>
<dbReference type="Ensembl" id="ENSSFOT00015082850.1">
    <property type="protein sequence ID" value="ENSSFOP00015073849.1"/>
    <property type="gene ID" value="ENSSFOG00015004687.2"/>
</dbReference>
<comment type="catalytic activity">
    <reaction evidence="15">
        <text>a 3-demethylubiquinone + NADH + 2 H(+) = a 3-demethylubiquinol + NAD(+)</text>
        <dbReference type="Rhea" id="RHEA:83235"/>
        <dbReference type="Rhea" id="RHEA-COMP:10914"/>
        <dbReference type="Rhea" id="RHEA-COMP:19654"/>
        <dbReference type="ChEBI" id="CHEBI:15378"/>
        <dbReference type="ChEBI" id="CHEBI:57540"/>
        <dbReference type="ChEBI" id="CHEBI:57945"/>
        <dbReference type="ChEBI" id="CHEBI:84422"/>
        <dbReference type="ChEBI" id="CHEBI:231825"/>
    </reaction>
</comment>
<sequence>MLCTWRPAARALPLRSRVSRGGPSERSAVLQPTKNVHFRKLTTMAAWVIDKYGSNEVLEFREDNRRPSVCTSAEVLLKVHAAALNPVDVAMRGGYGSTLLGVRRDALSLGWMGGEFPLVLGRDASGVVVECGSGVTHFQPGDEVWAAIPPWKQGSLAEFVVLSESEVSHKPKSLSHTQAASIPYVASTVWSALVVTAGLNKDSCSGKRVLIVGASGGIGILAIQLMKVWGAHVTATCSRSAEGLVRSLGADHVVDYTSGDTKAQLETLEKFDVVLDNVGGDTEDWAVTLLRPWAGAKYITLVTPFLLNLDKLGLAEGTVQTGLTAGSKALKNLCDKGVHYRWAFFAPNGAALDQIADMVDEEQVRPVVEAEFSFSKVAQAFQKVEQGHARGKTVINIVAEDHPQ</sequence>
<dbReference type="Proteomes" id="UP000694397">
    <property type="component" value="Chromosome 1"/>
</dbReference>
<dbReference type="InterPro" id="IPR037397">
    <property type="entry name" value="RTN4IP1"/>
</dbReference>
<comment type="subcellular location">
    <subcellularLocation>
        <location evidence="2">Mitochondrion matrix</location>
    </subcellularLocation>
    <subcellularLocation>
        <location evidence="1">Mitochondrion outer membrane</location>
    </subcellularLocation>
</comment>
<organism evidence="20 21">
    <name type="scientific">Scleropages formosus</name>
    <name type="common">Asian bonytongue</name>
    <name type="synonym">Osteoglossum formosum</name>
    <dbReference type="NCBI Taxonomy" id="113540"/>
    <lineage>
        <taxon>Eukaryota</taxon>
        <taxon>Metazoa</taxon>
        <taxon>Chordata</taxon>
        <taxon>Craniata</taxon>
        <taxon>Vertebrata</taxon>
        <taxon>Euteleostomi</taxon>
        <taxon>Actinopterygii</taxon>
        <taxon>Neopterygii</taxon>
        <taxon>Teleostei</taxon>
        <taxon>Osteoglossocephala</taxon>
        <taxon>Osteoglossomorpha</taxon>
        <taxon>Osteoglossiformes</taxon>
        <taxon>Osteoglossidae</taxon>
        <taxon>Scleropages</taxon>
    </lineage>
</organism>
<dbReference type="FunFam" id="3.90.180.10:FF:000009">
    <property type="entry name" value="Reticulon-4-interacting protein 1, mitochondrial"/>
    <property type="match status" value="1"/>
</dbReference>
<comment type="catalytic activity">
    <reaction evidence="17">
        <text>a 3-demethylubiquinone + NADPH + 2 H(+) = a 3-demethylubiquinol + NADP(+)</text>
        <dbReference type="Rhea" id="RHEA:83239"/>
        <dbReference type="Rhea" id="RHEA-COMP:10914"/>
        <dbReference type="Rhea" id="RHEA-COMP:19654"/>
        <dbReference type="ChEBI" id="CHEBI:15378"/>
        <dbReference type="ChEBI" id="CHEBI:57783"/>
        <dbReference type="ChEBI" id="CHEBI:58349"/>
        <dbReference type="ChEBI" id="CHEBI:84422"/>
        <dbReference type="ChEBI" id="CHEBI:231825"/>
    </reaction>
</comment>
<dbReference type="GeneTree" id="ENSGT00880000138028"/>
<proteinExistence type="inferred from homology"/>
<reference evidence="20" key="2">
    <citation type="submission" date="2025-08" db="UniProtKB">
        <authorList>
            <consortium name="Ensembl"/>
        </authorList>
    </citation>
    <scope>IDENTIFICATION</scope>
</reference>
<dbReference type="Gene3D" id="3.40.50.720">
    <property type="entry name" value="NAD(P)-binding Rossmann-like Domain"/>
    <property type="match status" value="1"/>
</dbReference>
<keyword evidence="21" id="KW-1185">Reference proteome</keyword>
<evidence type="ECO:0000256" key="13">
    <source>
        <dbReference type="ARBA" id="ARBA00023136"/>
    </source>
</evidence>
<dbReference type="InterPro" id="IPR013154">
    <property type="entry name" value="ADH-like_N"/>
</dbReference>
<keyword evidence="8" id="KW-0521">NADP</keyword>
<dbReference type="InterPro" id="IPR036291">
    <property type="entry name" value="NAD(P)-bd_dom_sf"/>
</dbReference>
<dbReference type="SUPFAM" id="SSF51735">
    <property type="entry name" value="NAD(P)-binding Rossmann-fold domains"/>
    <property type="match status" value="1"/>
</dbReference>
<dbReference type="GO" id="GO:0016491">
    <property type="term" value="F:oxidoreductase activity"/>
    <property type="evidence" value="ECO:0007669"/>
    <property type="project" value="UniProtKB-KW"/>
</dbReference>
<evidence type="ECO:0000256" key="12">
    <source>
        <dbReference type="ARBA" id="ARBA00023128"/>
    </source>
</evidence>
<dbReference type="AlphaFoldDB" id="A0A8C9WH62"/>
<evidence type="ECO:0000256" key="1">
    <source>
        <dbReference type="ARBA" id="ARBA00004294"/>
    </source>
</evidence>
<keyword evidence="9" id="KW-0524">Neurogenesis</keyword>
<dbReference type="CDD" id="cd08248">
    <property type="entry name" value="RTN4I1"/>
    <property type="match status" value="1"/>
</dbReference>
<dbReference type="InterPro" id="IPR002364">
    <property type="entry name" value="Quin_OxRdtase/zeta-crystal_CS"/>
</dbReference>
<name>A0A8C9WH62_SCLFO</name>
<evidence type="ECO:0000256" key="7">
    <source>
        <dbReference type="ARBA" id="ARBA00022787"/>
    </source>
</evidence>
<keyword evidence="5" id="KW-0831">Ubiquinone biosynthesis</keyword>
<dbReference type="InterPro" id="IPR020843">
    <property type="entry name" value="ER"/>
</dbReference>
<dbReference type="InterPro" id="IPR050700">
    <property type="entry name" value="YIM1/Zinc_Alcohol_DH_Fams"/>
</dbReference>
<dbReference type="GeneID" id="108929322"/>
<evidence type="ECO:0000256" key="17">
    <source>
        <dbReference type="ARBA" id="ARBA00051220"/>
    </source>
</evidence>
<evidence type="ECO:0000256" key="16">
    <source>
        <dbReference type="ARBA" id="ARBA00051102"/>
    </source>
</evidence>
<evidence type="ECO:0000256" key="2">
    <source>
        <dbReference type="ARBA" id="ARBA00004305"/>
    </source>
</evidence>
<comment type="catalytic activity">
    <reaction evidence="14">
        <text>3-demethylubiquinone-10 + NADPH + 2 H(+) = 3-demethylubiquinol-10 + NADP(+)</text>
        <dbReference type="Rhea" id="RHEA:83247"/>
        <dbReference type="ChEBI" id="CHEBI:15378"/>
        <dbReference type="ChEBI" id="CHEBI:57783"/>
        <dbReference type="ChEBI" id="CHEBI:58349"/>
        <dbReference type="ChEBI" id="CHEBI:64182"/>
        <dbReference type="ChEBI" id="CHEBI:231824"/>
    </reaction>
</comment>
<dbReference type="Pfam" id="PF13602">
    <property type="entry name" value="ADH_zinc_N_2"/>
    <property type="match status" value="1"/>
</dbReference>
<evidence type="ECO:0000313" key="21">
    <source>
        <dbReference type="Proteomes" id="UP000694397"/>
    </source>
</evidence>
<dbReference type="GO" id="GO:0006744">
    <property type="term" value="P:ubiquinone biosynthetic process"/>
    <property type="evidence" value="ECO:0007669"/>
    <property type="project" value="UniProtKB-KW"/>
</dbReference>
<keyword evidence="11" id="KW-0560">Oxidoreductase</keyword>
<evidence type="ECO:0000256" key="9">
    <source>
        <dbReference type="ARBA" id="ARBA00022902"/>
    </source>
</evidence>
<gene>
    <name evidence="20" type="primary">LOC108929322</name>
</gene>
<protein>
    <recommendedName>
        <fullName evidence="18">NAD(P)H oxidoreductase RTN4IP1, mitochondrial</fullName>
    </recommendedName>
</protein>
<dbReference type="SUPFAM" id="SSF50129">
    <property type="entry name" value="GroES-like"/>
    <property type="match status" value="1"/>
</dbReference>
<evidence type="ECO:0000256" key="11">
    <source>
        <dbReference type="ARBA" id="ARBA00023002"/>
    </source>
</evidence>
<evidence type="ECO:0000259" key="19">
    <source>
        <dbReference type="SMART" id="SM00829"/>
    </source>
</evidence>
<dbReference type="GO" id="GO:0008270">
    <property type="term" value="F:zinc ion binding"/>
    <property type="evidence" value="ECO:0007669"/>
    <property type="project" value="InterPro"/>
</dbReference>
<dbReference type="GO" id="GO:0005741">
    <property type="term" value="C:mitochondrial outer membrane"/>
    <property type="evidence" value="ECO:0007669"/>
    <property type="project" value="UniProtKB-SubCell"/>
</dbReference>
<keyword evidence="10" id="KW-0809">Transit peptide</keyword>
<comment type="similarity">
    <text evidence="4">Belongs to the zinc-containing alcohol dehydrogenase family. Quinone oxidoreductase subfamily.</text>
</comment>
<keyword evidence="13" id="KW-0472">Membrane</keyword>
<dbReference type="SMART" id="SM00829">
    <property type="entry name" value="PKS_ER"/>
    <property type="match status" value="1"/>
</dbReference>
<evidence type="ECO:0000256" key="15">
    <source>
        <dbReference type="ARBA" id="ARBA00050566"/>
    </source>
</evidence>
<dbReference type="InterPro" id="IPR011032">
    <property type="entry name" value="GroES-like_sf"/>
</dbReference>
<dbReference type="FunFam" id="3.40.50.720:FF:000147">
    <property type="entry name" value="Reticulon-4-interacting protein 1 homolog, mitochondrial"/>
    <property type="match status" value="1"/>
</dbReference>
<feature type="domain" description="Enoyl reductase (ER)" evidence="19">
    <location>
        <begin position="53"/>
        <end position="395"/>
    </location>
</feature>
<dbReference type="OrthoDB" id="48317at2759"/>
<dbReference type="GO" id="GO:0005759">
    <property type="term" value="C:mitochondrial matrix"/>
    <property type="evidence" value="ECO:0007669"/>
    <property type="project" value="UniProtKB-SubCell"/>
</dbReference>
<evidence type="ECO:0000313" key="20">
    <source>
        <dbReference type="Ensembl" id="ENSSFOP00015073849.1"/>
    </source>
</evidence>